<dbReference type="InterPro" id="IPR012349">
    <property type="entry name" value="Split_barrel_FMN-bd"/>
</dbReference>
<dbReference type="AlphaFoldDB" id="A0A3M2L3X7"/>
<dbReference type="NCBIfam" id="TIGR03618">
    <property type="entry name" value="Rv1155_F420"/>
    <property type="match status" value="1"/>
</dbReference>
<protein>
    <submittedName>
        <fullName evidence="4">PPOX class F420-dependent oxidoreductase</fullName>
    </submittedName>
</protein>
<comment type="caution">
    <text evidence="4">The sequence shown here is derived from an EMBL/GenBank/DDBJ whole genome shotgun (WGS) entry which is preliminary data.</text>
</comment>
<dbReference type="Gene3D" id="2.30.110.10">
    <property type="entry name" value="Electron Transport, Fmn-binding Protein, Chain A"/>
    <property type="match status" value="1"/>
</dbReference>
<feature type="region of interest" description="Disordered" evidence="2">
    <location>
        <begin position="1"/>
        <end position="21"/>
    </location>
</feature>
<sequence length="153" mass="16456">MPASPGRHPTPAISQEQHVTSTDHRIELSTAATEFVTERHLATLTTLRADGTPHVVAVGFTWDPDSGIARIITSGPSVKARNAARGGYAAVAQVDGARWLTLEGPAEVLTDPEAVADAETRYARRYRTPRPNPQRVVIAIRVTRVLASSALRS</sequence>
<dbReference type="OrthoDB" id="4551790at2"/>
<dbReference type="InterPro" id="IPR019920">
    <property type="entry name" value="F420-binding_dom_put"/>
</dbReference>
<keyword evidence="1" id="KW-0560">Oxidoreductase</keyword>
<accession>A0A3M2L3X7</accession>
<dbReference type="GO" id="GO:0070967">
    <property type="term" value="F:coenzyme F420 binding"/>
    <property type="evidence" value="ECO:0007669"/>
    <property type="project" value="TreeGrafter"/>
</dbReference>
<proteinExistence type="predicted"/>
<dbReference type="Pfam" id="PF01243">
    <property type="entry name" value="PNPOx_N"/>
    <property type="match status" value="1"/>
</dbReference>
<evidence type="ECO:0000313" key="4">
    <source>
        <dbReference type="EMBL" id="RMI32419.1"/>
    </source>
</evidence>
<dbReference type="GO" id="GO:0005829">
    <property type="term" value="C:cytosol"/>
    <property type="evidence" value="ECO:0007669"/>
    <property type="project" value="TreeGrafter"/>
</dbReference>
<evidence type="ECO:0000256" key="2">
    <source>
        <dbReference type="SAM" id="MobiDB-lite"/>
    </source>
</evidence>
<dbReference type="EMBL" id="RFFH01000005">
    <property type="protein sequence ID" value="RMI32419.1"/>
    <property type="molecule type" value="Genomic_DNA"/>
</dbReference>
<gene>
    <name evidence="4" type="ORF">EBN03_15165</name>
</gene>
<keyword evidence="5" id="KW-1185">Reference proteome</keyword>
<dbReference type="GO" id="GO:0016627">
    <property type="term" value="F:oxidoreductase activity, acting on the CH-CH group of donors"/>
    <property type="evidence" value="ECO:0007669"/>
    <property type="project" value="TreeGrafter"/>
</dbReference>
<feature type="domain" description="Pyridoxamine 5'-phosphate oxidase N-terminal" evidence="3">
    <location>
        <begin position="30"/>
        <end position="146"/>
    </location>
</feature>
<dbReference type="PANTHER" id="PTHR35176:SF1">
    <property type="entry name" value="F420H(2)-DEPENDENT BILIVERDIN REDUCTASE"/>
    <property type="match status" value="1"/>
</dbReference>
<evidence type="ECO:0000256" key="1">
    <source>
        <dbReference type="ARBA" id="ARBA00023002"/>
    </source>
</evidence>
<organism evidence="4 5">
    <name type="scientific">Nocardia stercoris</name>
    <dbReference type="NCBI Taxonomy" id="2483361"/>
    <lineage>
        <taxon>Bacteria</taxon>
        <taxon>Bacillati</taxon>
        <taxon>Actinomycetota</taxon>
        <taxon>Actinomycetes</taxon>
        <taxon>Mycobacteriales</taxon>
        <taxon>Nocardiaceae</taxon>
        <taxon>Nocardia</taxon>
    </lineage>
</organism>
<name>A0A3M2L3X7_9NOCA</name>
<dbReference type="InterPro" id="IPR052019">
    <property type="entry name" value="F420H2_bilvrd_red/Heme_oxyg"/>
</dbReference>
<dbReference type="InterPro" id="IPR011576">
    <property type="entry name" value="Pyridox_Oxase_N"/>
</dbReference>
<evidence type="ECO:0000313" key="5">
    <source>
        <dbReference type="Proteomes" id="UP000279275"/>
    </source>
</evidence>
<dbReference type="SUPFAM" id="SSF50475">
    <property type="entry name" value="FMN-binding split barrel"/>
    <property type="match status" value="1"/>
</dbReference>
<dbReference type="PANTHER" id="PTHR35176">
    <property type="entry name" value="HEME OXYGENASE HI_0854-RELATED"/>
    <property type="match status" value="1"/>
</dbReference>
<evidence type="ECO:0000259" key="3">
    <source>
        <dbReference type="Pfam" id="PF01243"/>
    </source>
</evidence>
<dbReference type="Proteomes" id="UP000279275">
    <property type="component" value="Unassembled WGS sequence"/>
</dbReference>
<reference evidence="4 5" key="1">
    <citation type="submission" date="2018-10" db="EMBL/GenBank/DDBJ databases">
        <title>Isolation from cow dung.</title>
        <authorList>
            <person name="Ling L."/>
        </authorList>
    </citation>
    <scope>NUCLEOTIDE SEQUENCE [LARGE SCALE GENOMIC DNA]</scope>
    <source>
        <strain evidence="4 5">NEAU-LL90</strain>
    </source>
</reference>